<dbReference type="InterPro" id="IPR036640">
    <property type="entry name" value="ABC1_TM_sf"/>
</dbReference>
<evidence type="ECO:0000259" key="11">
    <source>
        <dbReference type="PROSITE" id="PS50929"/>
    </source>
</evidence>
<dbReference type="InterPro" id="IPR050173">
    <property type="entry name" value="ABC_transporter_C-like"/>
</dbReference>
<dbReference type="PANTHER" id="PTHR24223:SF353">
    <property type="entry name" value="ABC TRANSPORTER ATP-BINDING PROTEIN_PERMEASE VMR1-RELATED"/>
    <property type="match status" value="1"/>
</dbReference>
<evidence type="ECO:0008006" key="14">
    <source>
        <dbReference type="Google" id="ProtNLM"/>
    </source>
</evidence>
<feature type="domain" description="ABC transmembrane type-1" evidence="11">
    <location>
        <begin position="943"/>
        <end position="1174"/>
    </location>
</feature>
<dbReference type="InterPro" id="IPR027417">
    <property type="entry name" value="P-loop_NTPase"/>
</dbReference>
<comment type="caution">
    <text evidence="12">The sequence shown here is derived from an EMBL/GenBank/DDBJ whole genome shotgun (WGS) entry which is preliminary data.</text>
</comment>
<dbReference type="GO" id="GO:0016020">
    <property type="term" value="C:membrane"/>
    <property type="evidence" value="ECO:0007669"/>
    <property type="project" value="UniProtKB-SubCell"/>
</dbReference>
<keyword evidence="6" id="KW-0067">ATP-binding</keyword>
<dbReference type="Gene3D" id="1.20.1560.10">
    <property type="entry name" value="ABC transporter type 1, transmembrane domain"/>
    <property type="match status" value="2"/>
</dbReference>
<proteinExistence type="predicted"/>
<dbReference type="Pfam" id="PF00664">
    <property type="entry name" value="ABC_membrane"/>
    <property type="match status" value="2"/>
</dbReference>
<evidence type="ECO:0000256" key="5">
    <source>
        <dbReference type="ARBA" id="ARBA00022741"/>
    </source>
</evidence>
<dbReference type="PROSITE" id="PS50893">
    <property type="entry name" value="ABC_TRANSPORTER_2"/>
    <property type="match status" value="2"/>
</dbReference>
<feature type="domain" description="ABC transmembrane type-1" evidence="11">
    <location>
        <begin position="246"/>
        <end position="529"/>
    </location>
</feature>
<evidence type="ECO:0000256" key="9">
    <source>
        <dbReference type="SAM" id="Phobius"/>
    </source>
</evidence>
<feature type="transmembrane region" description="Helical" evidence="9">
    <location>
        <begin position="241"/>
        <end position="263"/>
    </location>
</feature>
<keyword evidence="8 9" id="KW-0472">Membrane</keyword>
<protein>
    <recommendedName>
        <fullName evidence="14">P-loop containing nucleoside triphosphate hydrolase protein</fullName>
    </recommendedName>
</protein>
<keyword evidence="13" id="KW-1185">Reference proteome</keyword>
<dbReference type="SUPFAM" id="SSF52540">
    <property type="entry name" value="P-loop containing nucleoside triphosphate hydrolases"/>
    <property type="match status" value="2"/>
</dbReference>
<evidence type="ECO:0000256" key="4">
    <source>
        <dbReference type="ARBA" id="ARBA00022737"/>
    </source>
</evidence>
<comment type="subcellular location">
    <subcellularLocation>
        <location evidence="1">Membrane</location>
        <topology evidence="1">Multi-pass membrane protein</topology>
    </subcellularLocation>
</comment>
<reference evidence="12 13" key="1">
    <citation type="journal article" date="2018" name="G3 (Bethesda)">
        <title>Phylogenetic and Phylogenomic Definition of Rhizopus Species.</title>
        <authorList>
            <person name="Gryganskyi A.P."/>
            <person name="Golan J."/>
            <person name="Dolatabadi S."/>
            <person name="Mondo S."/>
            <person name="Robb S."/>
            <person name="Idnurm A."/>
            <person name="Muszewska A."/>
            <person name="Steczkiewicz K."/>
            <person name="Masonjones S."/>
            <person name="Liao H.L."/>
            <person name="Gajdeczka M.T."/>
            <person name="Anike F."/>
            <person name="Vuek A."/>
            <person name="Anishchenko I.M."/>
            <person name="Voigt K."/>
            <person name="de Hoog G.S."/>
            <person name="Smith M.E."/>
            <person name="Heitman J."/>
            <person name="Vilgalys R."/>
            <person name="Stajich J.E."/>
        </authorList>
    </citation>
    <scope>NUCLEOTIDE SEQUENCE [LARGE SCALE GENOMIC DNA]</scope>
    <source>
        <strain evidence="12 13">CBS 357.93</strain>
    </source>
</reference>
<dbReference type="Proteomes" id="UP000252139">
    <property type="component" value="Unassembled WGS sequence"/>
</dbReference>
<dbReference type="SUPFAM" id="SSF90123">
    <property type="entry name" value="ABC transporter transmembrane region"/>
    <property type="match status" value="2"/>
</dbReference>
<feature type="transmembrane region" description="Helical" evidence="9">
    <location>
        <begin position="359"/>
        <end position="381"/>
    </location>
</feature>
<dbReference type="GO" id="GO:0140359">
    <property type="term" value="F:ABC-type transporter activity"/>
    <property type="evidence" value="ECO:0007669"/>
    <property type="project" value="InterPro"/>
</dbReference>
<dbReference type="OrthoDB" id="6500128at2759"/>
<feature type="transmembrane region" description="Helical" evidence="9">
    <location>
        <begin position="78"/>
        <end position="99"/>
    </location>
</feature>
<dbReference type="CDD" id="cd18596">
    <property type="entry name" value="ABC_6TM_VMR1_D1_like"/>
    <property type="match status" value="1"/>
</dbReference>
<feature type="transmembrane region" description="Helical" evidence="9">
    <location>
        <begin position="1035"/>
        <end position="1054"/>
    </location>
</feature>
<evidence type="ECO:0000313" key="12">
    <source>
        <dbReference type="EMBL" id="RCH90224.1"/>
    </source>
</evidence>
<evidence type="ECO:0000256" key="8">
    <source>
        <dbReference type="ARBA" id="ARBA00023136"/>
    </source>
</evidence>
<dbReference type="InterPro" id="IPR003439">
    <property type="entry name" value="ABC_transporter-like_ATP-bd"/>
</dbReference>
<feature type="domain" description="ABC transporter" evidence="10">
    <location>
        <begin position="1213"/>
        <end position="1467"/>
    </location>
</feature>
<evidence type="ECO:0000256" key="7">
    <source>
        <dbReference type="ARBA" id="ARBA00022989"/>
    </source>
</evidence>
<dbReference type="InterPro" id="IPR011527">
    <property type="entry name" value="ABC1_TM_dom"/>
</dbReference>
<sequence length="1481" mass="168686">MFRTSLCLLIVTLLEISNWAFLFAWRLESVILEGRPCKGPPLYQIINPGLAFISRFYVLVLIIKSFTATKFTRYNTHLLCFYSIILLSAIVRVFDYIFTDNKWFISSSIEIYSALIDFGLCFILWMTIMTAPSELDQRELIDFEDNDDNVLVMQDGNVIRNGRILSAEPTASPLSSITFSWMNPLLKAAFHSRLTVTSLWELPARQRARENYRLFAEQQRASTVITVSSLLQRIFKANRAIIIHQFVTAIGAVIFHYANPYFLRQLLNYIQVHQKEDRVDREIGYLYCLALFICSVISTLIASQSLLWGRRWHVNIVHMLNSEIYAHALRLKQAHDMSEDEEEEKSNLINQDTERVAELASYLHIFYTCPLEIIAGVVFLYQILGTAFLAGLIVMVIALPSTHYINQKLMKAQTHLNDAKSWRIRLLKELCEGMKTIKTLASERRWEDAISSARDEELVKLIKVYTQNTLLNLIWFAMPVFVTTTSFAWYTLVEKKSLDASTAFVSIVLFGMLRDPLNVVPQAFIAYNDIYVSLGHVVRFLNTEEKRDDAEIVTTCDSDNDDGDHPFDYEEQSKITLRTAVFKWSSGNDAFRLKVPFELEIPSSRLSVLSGPSACGKTSLLKALLGDMPLDSGERPLLPSRFLCTANTHKSLVRDPVCPLFYLHKVAYVSQIAWIEHTTVRENILFSESWDDARYRTVLHQCDLLRDLSLFENGDLTVVGDKSTIFNNGVNIEALYHKISLARAVYSRAKTVLIDDIFQVLGKTVSTFIYENCIRGDLMRERTVIVAAAYPDMFWARDAAIFIHISLVSNGQGVVDSVETDPEKIVGMIKQRRADRLTLVDAVRHYDIFGDVVDVLFENNSVMAGVFTEDEFFDEASIMPASIRLLDEEENAKRDYAYATYLSACGGWQYWSFAVLFTLLTCISNIAESYWLKEGLVHDLSNTLIAVLFNFVRTIIQYRGSLRASNRLFLGLLRSVCHAPIQFFEITPPGRILERFIKDIEIVDGSIGWQVGFLLQMAFSIIGAVFTIGIILPEFFIVSTVATIIYLYIGIIYIKASKELKRLNVSSRPPILHLFSDTLTGLLTIRAYGEEWTMMKKMFNRLDDNMRPFYTLWTTNRWLFVRVELLGTLLSLFISILLVYKMDIIDAGMAGIALTFSTNLQEYVYWLMRQSTAVDIHFESVEKINEYMNAPQEPPSIVEGSRPPASWPTAATIQIKDLMVSFNHSEVDAALKHVTLNIYSGEKVALIGRSDGEKNALVSSLFRFVEPMAGSIKIDGVNIAWIGVEDLRSRITYITKESWLLSGTVRSNLDPFGEYEDYALWQVLYKVYLAKPHDQSQRSSHSGSSGSGLKGLPFSYIHDLDYDIGKNGSRFTVCQRQLLCIARALLQDCTRLVVFEEADLNIESQEIIRSVIDQEFQESTLLVIPYLLRQVVYYDKVIVFDHGTIAEMDSPGELLNRQGSLLQLLCDKAGILDELTLDIFS</sequence>
<dbReference type="PROSITE" id="PS50929">
    <property type="entry name" value="ABC_TM1F"/>
    <property type="match status" value="2"/>
</dbReference>
<keyword evidence="4" id="KW-0677">Repeat</keyword>
<evidence type="ECO:0000256" key="1">
    <source>
        <dbReference type="ARBA" id="ARBA00004141"/>
    </source>
</evidence>
<dbReference type="Pfam" id="PF00005">
    <property type="entry name" value="ABC_tran"/>
    <property type="match status" value="1"/>
</dbReference>
<feature type="transmembrane region" description="Helical" evidence="9">
    <location>
        <begin position="908"/>
        <end position="927"/>
    </location>
</feature>
<gene>
    <name evidence="12" type="ORF">CU097_006458</name>
</gene>
<dbReference type="GO" id="GO:0005524">
    <property type="term" value="F:ATP binding"/>
    <property type="evidence" value="ECO:0007669"/>
    <property type="project" value="UniProtKB-KW"/>
</dbReference>
<feature type="domain" description="ABC transporter" evidence="10">
    <location>
        <begin position="577"/>
        <end position="831"/>
    </location>
</feature>
<dbReference type="FunFam" id="1.20.1560.10:FF:000013">
    <property type="entry name" value="ABC transporter C family member 2"/>
    <property type="match status" value="1"/>
</dbReference>
<dbReference type="EMBL" id="PJQL01001156">
    <property type="protein sequence ID" value="RCH90224.1"/>
    <property type="molecule type" value="Genomic_DNA"/>
</dbReference>
<keyword evidence="2" id="KW-0813">Transport</keyword>
<organism evidence="12 13">
    <name type="scientific">Rhizopus azygosporus</name>
    <name type="common">Rhizopus microsporus var. azygosporus</name>
    <dbReference type="NCBI Taxonomy" id="86630"/>
    <lineage>
        <taxon>Eukaryota</taxon>
        <taxon>Fungi</taxon>
        <taxon>Fungi incertae sedis</taxon>
        <taxon>Mucoromycota</taxon>
        <taxon>Mucoromycotina</taxon>
        <taxon>Mucoromycetes</taxon>
        <taxon>Mucorales</taxon>
        <taxon>Mucorineae</taxon>
        <taxon>Rhizopodaceae</taxon>
        <taxon>Rhizopus</taxon>
    </lineage>
</organism>
<accession>A0A367JJU7</accession>
<evidence type="ECO:0000256" key="2">
    <source>
        <dbReference type="ARBA" id="ARBA00022448"/>
    </source>
</evidence>
<evidence type="ECO:0000259" key="10">
    <source>
        <dbReference type="PROSITE" id="PS50893"/>
    </source>
</evidence>
<dbReference type="PANTHER" id="PTHR24223">
    <property type="entry name" value="ATP-BINDING CASSETTE SUB-FAMILY C"/>
    <property type="match status" value="1"/>
</dbReference>
<feature type="transmembrane region" description="Helical" evidence="9">
    <location>
        <begin position="46"/>
        <end position="66"/>
    </location>
</feature>
<keyword evidence="5" id="KW-0547">Nucleotide-binding</keyword>
<dbReference type="CDD" id="cd18604">
    <property type="entry name" value="ABC_6TM_VMR1_D2_like"/>
    <property type="match status" value="1"/>
</dbReference>
<evidence type="ECO:0000256" key="6">
    <source>
        <dbReference type="ARBA" id="ARBA00022840"/>
    </source>
</evidence>
<evidence type="ECO:0000313" key="13">
    <source>
        <dbReference type="Proteomes" id="UP000252139"/>
    </source>
</evidence>
<keyword evidence="3 9" id="KW-0812">Transmembrane</keyword>
<dbReference type="GO" id="GO:0016887">
    <property type="term" value="F:ATP hydrolysis activity"/>
    <property type="evidence" value="ECO:0007669"/>
    <property type="project" value="InterPro"/>
</dbReference>
<feature type="transmembrane region" description="Helical" evidence="9">
    <location>
        <begin position="387"/>
        <end position="405"/>
    </location>
</feature>
<keyword evidence="7 9" id="KW-1133">Transmembrane helix</keyword>
<feature type="transmembrane region" description="Helical" evidence="9">
    <location>
        <begin position="111"/>
        <end position="131"/>
    </location>
</feature>
<dbReference type="STRING" id="86630.A0A367JJU7"/>
<feature type="transmembrane region" description="Helical" evidence="9">
    <location>
        <begin position="1119"/>
        <end position="1140"/>
    </location>
</feature>
<feature type="transmembrane region" description="Helical" evidence="9">
    <location>
        <begin position="470"/>
        <end position="492"/>
    </location>
</feature>
<dbReference type="Gene3D" id="3.40.50.300">
    <property type="entry name" value="P-loop containing nucleotide triphosphate hydrolases"/>
    <property type="match status" value="2"/>
</dbReference>
<evidence type="ECO:0000256" key="3">
    <source>
        <dbReference type="ARBA" id="ARBA00022692"/>
    </source>
</evidence>
<name>A0A367JJU7_RHIAZ</name>
<feature type="transmembrane region" description="Helical" evidence="9">
    <location>
        <begin position="1007"/>
        <end position="1029"/>
    </location>
</feature>
<feature type="transmembrane region" description="Helical" evidence="9">
    <location>
        <begin position="283"/>
        <end position="302"/>
    </location>
</feature>